<reference evidence="2" key="1">
    <citation type="submission" date="2011-11" db="EMBL/GenBank/DDBJ databases">
        <title>Improved High-Quality Draft sequence of Desulfovibrio sp. U5L.</title>
        <authorList>
            <consortium name="US DOE Joint Genome Institute"/>
            <person name="Lucas S."/>
            <person name="Han J."/>
            <person name="Lapidus A."/>
            <person name="Cheng J.-F."/>
            <person name="Goodwin L."/>
            <person name="Pitluck S."/>
            <person name="Peters L."/>
            <person name="Ovchinnikova G."/>
            <person name="Held B."/>
            <person name="Detter J.C."/>
            <person name="Han C."/>
            <person name="Tapia R."/>
            <person name="Land M."/>
            <person name="Hauser L."/>
            <person name="Kyrpides N."/>
            <person name="Ivanova N."/>
            <person name="Pagani I."/>
            <person name="Gabster J."/>
            <person name="Walker C."/>
            <person name="Stolyar S."/>
            <person name="Stahl D."/>
            <person name="Arkin A."/>
            <person name="Dehal P."/>
            <person name="Hazen T."/>
            <person name="Woyke T."/>
        </authorList>
    </citation>
    <scope>NUCLEOTIDE SEQUENCE [LARGE SCALE GENOMIC DNA]</scope>
    <source>
        <strain evidence="2">U5L</strain>
    </source>
</reference>
<dbReference type="EMBL" id="JH600068">
    <property type="protein sequence ID" value="EIG52892.1"/>
    <property type="molecule type" value="Genomic_DNA"/>
</dbReference>
<feature type="transmembrane region" description="Helical" evidence="1">
    <location>
        <begin position="20"/>
        <end position="36"/>
    </location>
</feature>
<keyword evidence="1" id="KW-0812">Transmembrane</keyword>
<gene>
    <name evidence="2" type="ORF">DesU5LDRAFT_1192</name>
</gene>
<keyword evidence="1" id="KW-0472">Membrane</keyword>
<dbReference type="HOGENOM" id="CLU_914907_0_0_7"/>
<feature type="transmembrane region" description="Helical" evidence="1">
    <location>
        <begin position="56"/>
        <end position="78"/>
    </location>
</feature>
<keyword evidence="1" id="KW-1133">Transmembrane helix</keyword>
<proteinExistence type="predicted"/>
<sequence length="282" mass="31182">MGSRFEQRRCIIQYLTKRSLGWAVVILLLGVELTWAETKPTDQHEVFTSRLLPELAGLFVVATIMESALATLFNWRLYREFFNGRAVKTLVMIGFGYSIVNAFQYDIVARIIGIAGGNAASNICSGILSALVLAGGSAAVFELFKRLGLRPPVDPTQPQPQPAADKAWVSVRIVPLGPLDPVSVHFEKVDKPTQAQCDAPPLASVLAKKTFRERLANVFMTDPLRFPPAGGRSVEAEAVYRITVKARRRVIVNNEPRNEDLAEEVFIGRFAGRAIIDFVCRL</sequence>
<evidence type="ECO:0000256" key="1">
    <source>
        <dbReference type="SAM" id="Phobius"/>
    </source>
</evidence>
<protein>
    <submittedName>
        <fullName evidence="2">Uncharacterized protein</fullName>
    </submittedName>
</protein>
<feature type="transmembrane region" description="Helical" evidence="1">
    <location>
        <begin position="90"/>
        <end position="113"/>
    </location>
</feature>
<evidence type="ECO:0000313" key="2">
    <source>
        <dbReference type="EMBL" id="EIG52892.1"/>
    </source>
</evidence>
<name>I2PZD6_9BACT</name>
<dbReference type="AlphaFoldDB" id="I2PZD6"/>
<feature type="transmembrane region" description="Helical" evidence="1">
    <location>
        <begin position="119"/>
        <end position="141"/>
    </location>
</feature>
<organism evidence="2">
    <name type="scientific">Desulfovibrio sp. U5L</name>
    <dbReference type="NCBI Taxonomy" id="596152"/>
    <lineage>
        <taxon>Bacteria</taxon>
        <taxon>Pseudomonadati</taxon>
        <taxon>Thermodesulfobacteriota</taxon>
        <taxon>Desulfovibrionia</taxon>
        <taxon>Desulfovibrionales</taxon>
        <taxon>Desulfovibrionaceae</taxon>
        <taxon>Desulfovibrio</taxon>
    </lineage>
</organism>
<accession>I2PZD6</accession>